<accession>A0ABS4PYC8</accession>
<evidence type="ECO:0000313" key="6">
    <source>
        <dbReference type="Proteomes" id="UP000741013"/>
    </source>
</evidence>
<reference evidence="5 6" key="1">
    <citation type="submission" date="2021-03" db="EMBL/GenBank/DDBJ databases">
        <title>Sequencing the genomes of 1000 actinobacteria strains.</title>
        <authorList>
            <person name="Klenk H.-P."/>
        </authorList>
    </citation>
    <scope>NUCLEOTIDE SEQUENCE [LARGE SCALE GENOMIC DNA]</scope>
    <source>
        <strain evidence="5 6">DSM 45510</strain>
    </source>
</reference>
<keyword evidence="1 5" id="KW-0378">Hydrolase</keyword>
<feature type="transmembrane region" description="Helical" evidence="2">
    <location>
        <begin position="403"/>
        <end position="427"/>
    </location>
</feature>
<dbReference type="EMBL" id="JAGGMS010000001">
    <property type="protein sequence ID" value="MBP2184435.1"/>
    <property type="molecule type" value="Genomic_DNA"/>
</dbReference>
<feature type="transmembrane region" description="Helical" evidence="2">
    <location>
        <begin position="439"/>
        <end position="458"/>
    </location>
</feature>
<gene>
    <name evidence="5" type="ORF">JOM49_005961</name>
</gene>
<comment type="caution">
    <text evidence="5">The sequence shown here is derived from an EMBL/GenBank/DDBJ whole genome shotgun (WGS) entry which is preliminary data.</text>
</comment>
<dbReference type="InterPro" id="IPR001375">
    <property type="entry name" value="Peptidase_S9_cat"/>
</dbReference>
<dbReference type="PROSITE" id="PS00708">
    <property type="entry name" value="PRO_ENDOPEP_SER"/>
    <property type="match status" value="1"/>
</dbReference>
<keyword evidence="3" id="KW-0732">Signal</keyword>
<keyword evidence="6" id="KW-1185">Reference proteome</keyword>
<keyword evidence="2" id="KW-1133">Transmembrane helix</keyword>
<feature type="chain" id="PRO_5045486836" evidence="3">
    <location>
        <begin position="26"/>
        <end position="461"/>
    </location>
</feature>
<keyword evidence="2" id="KW-0812">Transmembrane</keyword>
<dbReference type="InterPro" id="IPR002471">
    <property type="entry name" value="Pept_S9_AS"/>
</dbReference>
<feature type="transmembrane region" description="Helical" evidence="2">
    <location>
        <begin position="328"/>
        <end position="347"/>
    </location>
</feature>
<dbReference type="InterPro" id="IPR029058">
    <property type="entry name" value="AB_hydrolase_fold"/>
</dbReference>
<dbReference type="RefSeq" id="WP_209667451.1">
    <property type="nucleotide sequence ID" value="NZ_JAGGMS010000001.1"/>
</dbReference>
<organism evidence="5 6">
    <name type="scientific">Amycolatopsis magusensis</name>
    <dbReference type="NCBI Taxonomy" id="882444"/>
    <lineage>
        <taxon>Bacteria</taxon>
        <taxon>Bacillati</taxon>
        <taxon>Actinomycetota</taxon>
        <taxon>Actinomycetes</taxon>
        <taxon>Pseudonocardiales</taxon>
        <taxon>Pseudonocardiaceae</taxon>
        <taxon>Amycolatopsis</taxon>
    </lineage>
</organism>
<feature type="signal peptide" evidence="3">
    <location>
        <begin position="1"/>
        <end position="25"/>
    </location>
</feature>
<dbReference type="InterPro" id="IPR053145">
    <property type="entry name" value="AB_hydrolase_Est10"/>
</dbReference>
<protein>
    <submittedName>
        <fullName evidence="5">Dienelactone hydrolase</fullName>
    </submittedName>
</protein>
<feature type="domain" description="Peptidase S9 prolyl oligopeptidase catalytic" evidence="4">
    <location>
        <begin position="113"/>
        <end position="273"/>
    </location>
</feature>
<dbReference type="PANTHER" id="PTHR43265">
    <property type="entry name" value="ESTERASE ESTD"/>
    <property type="match status" value="1"/>
</dbReference>
<dbReference type="SUPFAM" id="SSF53474">
    <property type="entry name" value="alpha/beta-Hydrolases"/>
    <property type="match status" value="1"/>
</dbReference>
<keyword evidence="2" id="KW-0472">Membrane</keyword>
<dbReference type="Pfam" id="PF00326">
    <property type="entry name" value="Peptidase_S9"/>
    <property type="match status" value="1"/>
</dbReference>
<proteinExistence type="predicted"/>
<evidence type="ECO:0000256" key="3">
    <source>
        <dbReference type="SAM" id="SignalP"/>
    </source>
</evidence>
<feature type="transmembrane region" description="Helical" evidence="2">
    <location>
        <begin position="367"/>
        <end position="391"/>
    </location>
</feature>
<name>A0ABS4PYC8_9PSEU</name>
<sequence length="461" mass="49149">MRLVGRTAALLTVFAALFPSSLVSASAAQPSAFRHTEVSFTSASKTMHGSLVVPPGEGAPRPAMVLVHGSGEGKREELRKQAEAFAAQGVVSLIYDKDTSNYSLMQRDFSGLADDAVAALDYLRGRPEVDPARTGLWGFSEGGWVAPLAATRAEHAAFLVVVGANGVSPSEAQAWSYRQWMRKQGVSSESVLDLASVTATRIAAEAGLFPEADFDPQPALEELRIPVLAIWGAQDRQSPPRDAAALFAATQADNPAFTMRTFPQAHHALVHTTDGFDRLEGFVPEFPELVGSWVKDITGGAPAAASGPLPAQDEPAAEVTPLAWYESLWVQGFALLALIVAFAAYPLTALFRAVRGRPRNGVAPAHWASFTGLLTVIGSMSFVMLIFTGGGEEVGPVLWGRPVFWLATQVLALGTLVLAGAAAVQWWRADEVRKGRKILALPLGGALLMIPWGLYWGVFLP</sequence>
<dbReference type="GO" id="GO:0016787">
    <property type="term" value="F:hydrolase activity"/>
    <property type="evidence" value="ECO:0007669"/>
    <property type="project" value="UniProtKB-KW"/>
</dbReference>
<dbReference type="PANTHER" id="PTHR43265:SF1">
    <property type="entry name" value="ESTERASE ESTD"/>
    <property type="match status" value="1"/>
</dbReference>
<dbReference type="Gene3D" id="3.40.50.1820">
    <property type="entry name" value="alpha/beta hydrolase"/>
    <property type="match status" value="1"/>
</dbReference>
<evidence type="ECO:0000259" key="4">
    <source>
        <dbReference type="Pfam" id="PF00326"/>
    </source>
</evidence>
<evidence type="ECO:0000313" key="5">
    <source>
        <dbReference type="EMBL" id="MBP2184435.1"/>
    </source>
</evidence>
<evidence type="ECO:0000256" key="1">
    <source>
        <dbReference type="ARBA" id="ARBA00022801"/>
    </source>
</evidence>
<dbReference type="Proteomes" id="UP000741013">
    <property type="component" value="Unassembled WGS sequence"/>
</dbReference>
<evidence type="ECO:0000256" key="2">
    <source>
        <dbReference type="SAM" id="Phobius"/>
    </source>
</evidence>